<feature type="compositionally biased region" description="Polar residues" evidence="1">
    <location>
        <begin position="1"/>
        <end position="13"/>
    </location>
</feature>
<dbReference type="GO" id="GO:0005737">
    <property type="term" value="C:cytoplasm"/>
    <property type="evidence" value="ECO:0007669"/>
    <property type="project" value="TreeGrafter"/>
</dbReference>
<sequence length="335" mass="35320">MGQSLTRGPASTGQEDRLTPAGNPLPEVIHAEVSAKQLGNGRIIMVGDVHGCCDELRTLLRQCNFQQGCDVLIFNGDMVNKGPKSVEVLDCIRALGALAVRGNQDDKALKDWLQWKAGSPLKVGSWLEALDEDNARWLGQLPFSISIPSHNVVVVHAGMIPGVPLQDQTLETLTEVRTLPATSGSTDASTATASAPTGEEHAASSNPEQAVSVAATESAPAKEVPWASLWKGPQHVFFGHDATRRLQTWPAATGLDTGCCYGGLLTAAILPPIQETLAGDLIAAAAASINLAETAQQEAQTAPTLAQLQASLVMVPAMHVYHVKHKKVAKEASAD</sequence>
<dbReference type="GO" id="GO:0016791">
    <property type="term" value="F:phosphatase activity"/>
    <property type="evidence" value="ECO:0007669"/>
    <property type="project" value="TreeGrafter"/>
</dbReference>
<proteinExistence type="predicted"/>
<dbReference type="GO" id="GO:0006798">
    <property type="term" value="P:polyphosphate catabolic process"/>
    <property type="evidence" value="ECO:0007669"/>
    <property type="project" value="TreeGrafter"/>
</dbReference>
<organism evidence="3 4">
    <name type="scientific">Apatococcus lobatus</name>
    <dbReference type="NCBI Taxonomy" id="904363"/>
    <lineage>
        <taxon>Eukaryota</taxon>
        <taxon>Viridiplantae</taxon>
        <taxon>Chlorophyta</taxon>
        <taxon>core chlorophytes</taxon>
        <taxon>Trebouxiophyceae</taxon>
        <taxon>Chlorellales</taxon>
        <taxon>Chlorellaceae</taxon>
        <taxon>Apatococcus</taxon>
    </lineage>
</organism>
<dbReference type="PANTHER" id="PTHR42850:SF4">
    <property type="entry name" value="ZINC-DEPENDENT ENDOPOLYPHOSPHATASE"/>
    <property type="match status" value="1"/>
</dbReference>
<dbReference type="Proteomes" id="UP001438707">
    <property type="component" value="Unassembled WGS sequence"/>
</dbReference>
<feature type="domain" description="Calcineurin-like phosphoesterase" evidence="2">
    <location>
        <begin position="42"/>
        <end position="177"/>
    </location>
</feature>
<comment type="caution">
    <text evidence="3">The sequence shown here is derived from an EMBL/GenBank/DDBJ whole genome shotgun (WGS) entry which is preliminary data.</text>
</comment>
<keyword evidence="4" id="KW-1185">Reference proteome</keyword>
<dbReference type="CDD" id="cd00144">
    <property type="entry name" value="MPP_PPP_family"/>
    <property type="match status" value="1"/>
</dbReference>
<dbReference type="GO" id="GO:0000298">
    <property type="term" value="F:endopolyphosphatase activity"/>
    <property type="evidence" value="ECO:0007669"/>
    <property type="project" value="TreeGrafter"/>
</dbReference>
<dbReference type="InterPro" id="IPR004843">
    <property type="entry name" value="Calcineurin-like_PHP"/>
</dbReference>
<evidence type="ECO:0000256" key="1">
    <source>
        <dbReference type="SAM" id="MobiDB-lite"/>
    </source>
</evidence>
<accession>A0AAW1RGK8</accession>
<feature type="region of interest" description="Disordered" evidence="1">
    <location>
        <begin position="1"/>
        <end position="25"/>
    </location>
</feature>
<evidence type="ECO:0000259" key="2">
    <source>
        <dbReference type="Pfam" id="PF00149"/>
    </source>
</evidence>
<feature type="region of interest" description="Disordered" evidence="1">
    <location>
        <begin position="178"/>
        <end position="217"/>
    </location>
</feature>
<protein>
    <recommendedName>
        <fullName evidence="2">Calcineurin-like phosphoesterase domain-containing protein</fullName>
    </recommendedName>
</protein>
<dbReference type="AlphaFoldDB" id="A0AAW1RGK8"/>
<gene>
    <name evidence="3" type="ORF">WJX74_011121</name>
</gene>
<evidence type="ECO:0000313" key="4">
    <source>
        <dbReference type="Proteomes" id="UP001438707"/>
    </source>
</evidence>
<dbReference type="InterPro" id="IPR050126">
    <property type="entry name" value="Ap4A_hydrolase"/>
</dbReference>
<dbReference type="Gene3D" id="3.60.21.10">
    <property type="match status" value="1"/>
</dbReference>
<feature type="compositionally biased region" description="Low complexity" evidence="1">
    <location>
        <begin position="180"/>
        <end position="197"/>
    </location>
</feature>
<dbReference type="PANTHER" id="PTHR42850">
    <property type="entry name" value="METALLOPHOSPHOESTERASE"/>
    <property type="match status" value="1"/>
</dbReference>
<dbReference type="EMBL" id="JALJOS010000011">
    <property type="protein sequence ID" value="KAK9833235.1"/>
    <property type="molecule type" value="Genomic_DNA"/>
</dbReference>
<evidence type="ECO:0000313" key="3">
    <source>
        <dbReference type="EMBL" id="KAK9833235.1"/>
    </source>
</evidence>
<reference evidence="3 4" key="1">
    <citation type="journal article" date="2024" name="Nat. Commun.">
        <title>Phylogenomics reveals the evolutionary origins of lichenization in chlorophyte algae.</title>
        <authorList>
            <person name="Puginier C."/>
            <person name="Libourel C."/>
            <person name="Otte J."/>
            <person name="Skaloud P."/>
            <person name="Haon M."/>
            <person name="Grisel S."/>
            <person name="Petersen M."/>
            <person name="Berrin J.G."/>
            <person name="Delaux P.M."/>
            <person name="Dal Grande F."/>
            <person name="Keller J."/>
        </authorList>
    </citation>
    <scope>NUCLEOTIDE SEQUENCE [LARGE SCALE GENOMIC DNA]</scope>
    <source>
        <strain evidence="3 4">SAG 2145</strain>
    </source>
</reference>
<dbReference type="Pfam" id="PF00149">
    <property type="entry name" value="Metallophos"/>
    <property type="match status" value="1"/>
</dbReference>
<dbReference type="SUPFAM" id="SSF56300">
    <property type="entry name" value="Metallo-dependent phosphatases"/>
    <property type="match status" value="1"/>
</dbReference>
<dbReference type="InterPro" id="IPR029052">
    <property type="entry name" value="Metallo-depent_PP-like"/>
</dbReference>
<name>A0AAW1RGK8_9CHLO</name>